<protein>
    <submittedName>
        <fullName evidence="1">Uncharacterized protein</fullName>
    </submittedName>
</protein>
<comment type="caution">
    <text evidence="1">The sequence shown here is derived from an EMBL/GenBank/DDBJ whole genome shotgun (WGS) entry which is preliminary data.</text>
</comment>
<dbReference type="Proteomes" id="UP000799754">
    <property type="component" value="Unassembled WGS sequence"/>
</dbReference>
<keyword evidence="2" id="KW-1185">Reference proteome</keyword>
<evidence type="ECO:0000313" key="2">
    <source>
        <dbReference type="Proteomes" id="UP000799754"/>
    </source>
</evidence>
<evidence type="ECO:0000313" key="1">
    <source>
        <dbReference type="EMBL" id="KAF2627322.1"/>
    </source>
</evidence>
<gene>
    <name evidence="1" type="ORF">BU25DRAFT_421757</name>
</gene>
<reference evidence="1" key="1">
    <citation type="journal article" date="2020" name="Stud. Mycol.">
        <title>101 Dothideomycetes genomes: a test case for predicting lifestyles and emergence of pathogens.</title>
        <authorList>
            <person name="Haridas S."/>
            <person name="Albert R."/>
            <person name="Binder M."/>
            <person name="Bloem J."/>
            <person name="Labutti K."/>
            <person name="Salamov A."/>
            <person name="Andreopoulos B."/>
            <person name="Baker S."/>
            <person name="Barry K."/>
            <person name="Bills G."/>
            <person name="Bluhm B."/>
            <person name="Cannon C."/>
            <person name="Castanera R."/>
            <person name="Culley D."/>
            <person name="Daum C."/>
            <person name="Ezra D."/>
            <person name="Gonzalez J."/>
            <person name="Henrissat B."/>
            <person name="Kuo A."/>
            <person name="Liang C."/>
            <person name="Lipzen A."/>
            <person name="Lutzoni F."/>
            <person name="Magnuson J."/>
            <person name="Mondo S."/>
            <person name="Nolan M."/>
            <person name="Ohm R."/>
            <person name="Pangilinan J."/>
            <person name="Park H.-J."/>
            <person name="Ramirez L."/>
            <person name="Alfaro M."/>
            <person name="Sun H."/>
            <person name="Tritt A."/>
            <person name="Yoshinaga Y."/>
            <person name="Zwiers L.-H."/>
            <person name="Turgeon B."/>
            <person name="Goodwin S."/>
            <person name="Spatafora J."/>
            <person name="Crous P."/>
            <person name="Grigoriev I."/>
        </authorList>
    </citation>
    <scope>NUCLEOTIDE SEQUENCE</scope>
    <source>
        <strain evidence="1">CBS 525.71</strain>
    </source>
</reference>
<accession>A0ACB6S2G4</accession>
<sequence>MSLVDTFIREHWNRDHFDHIANSVKGTISTALREDPPDKRILHQLSARAKDETSLRKKLQSRHKSRPFDSIDAIKGCDYVWDLAGVRVLVYFPDDILGVLEKVLAKFQDRLASDPYVRDNKREHKKLPVKDWDVVGEEDQLMALTRIRGDLSGPWRERPADQVVRDWKHYGYLAVHLHVFADDIKTQLEVEERSPVPEEVANNHEGKREEEWQEDQEQTREGDHSWKRRVEIQITTVVMHAWSEVEHDIVYKNPWNLPPDQAMDRMLDAINGLSITSEILLRQLQQSITSITSREDRNIDNSELEWILEEWYRGLSSSTDRSSPRSPLGSTSRYTPMLRAILGSPLFGKVTTRRQLRPLLQKHQDSIVSPASRLLDLSRNFLCVLGNELEGRMKPWRNEPSPPRQSENHFGVELLHKMLHITNTVSIAAALKALSGEEVKGWKLKGNLQDSFYEDNRVITNALQSFSRYREGGLRDQLREKLQQEIAEKGFEDRFLPGLHRNSEMKLSRAVYNTMPDIEFALDIISGIVHGDLRPLSDGLQVAQINTLVCAVDAHIRRQCPSLYEPALAMANMSFFIITENWATFPQLTSHHEHPMDHIDDPIRVNHKVLEDFLRKVTLMVDRRPELPGIFCTRSVETMIYCNDMEAFEQRDQEITEHESKKAEACRSDLVLRSYESRSQDWLWYSRDQWGKCSYQVADMASAVEVSHMVWVPPEVVFAYLKLRDTGVLDFYLSSKLWEGPSINLDFRDSPPETETLRMSCLEDDIIDSLMRAQDNDQEPLP</sequence>
<organism evidence="1 2">
    <name type="scientific">Macroventuria anomochaeta</name>
    <dbReference type="NCBI Taxonomy" id="301207"/>
    <lineage>
        <taxon>Eukaryota</taxon>
        <taxon>Fungi</taxon>
        <taxon>Dikarya</taxon>
        <taxon>Ascomycota</taxon>
        <taxon>Pezizomycotina</taxon>
        <taxon>Dothideomycetes</taxon>
        <taxon>Pleosporomycetidae</taxon>
        <taxon>Pleosporales</taxon>
        <taxon>Pleosporineae</taxon>
        <taxon>Didymellaceae</taxon>
        <taxon>Macroventuria</taxon>
    </lineage>
</organism>
<name>A0ACB6S2G4_9PLEO</name>
<dbReference type="EMBL" id="MU006717">
    <property type="protein sequence ID" value="KAF2627322.1"/>
    <property type="molecule type" value="Genomic_DNA"/>
</dbReference>
<proteinExistence type="predicted"/>